<reference evidence="1 2" key="2">
    <citation type="journal article" date="2022" name="Mol. Ecol. Resour.">
        <title>The genomes of chicory, endive, great burdock and yacon provide insights into Asteraceae paleo-polyploidization history and plant inulin production.</title>
        <authorList>
            <person name="Fan W."/>
            <person name="Wang S."/>
            <person name="Wang H."/>
            <person name="Wang A."/>
            <person name="Jiang F."/>
            <person name="Liu H."/>
            <person name="Zhao H."/>
            <person name="Xu D."/>
            <person name="Zhang Y."/>
        </authorList>
    </citation>
    <scope>NUCLEOTIDE SEQUENCE [LARGE SCALE GENOMIC DNA]</scope>
    <source>
        <strain evidence="2">cv. Niubang</strain>
    </source>
</reference>
<sequence length="311" mass="33915">MPQNEATAIDPLARGTFSRLLFSDVEVEEAITAVPLDHRHHPNNTTGVGATRRFTFSTDQKPPKMLCFGGDYNTNINDISPVSITPQNSATTTIDDNNNSPSPSSTTNSTTTSLSSNSNMKRNMRCDYFQPVVLPGSLTTTTAPVTTSRRNYKKSRAENTPPTSHAKVKKEKLGERIAALQQMVSPYGKTDTASVLHEALGYIKFLQEQVQVLCSPYLQRPPSAHIKQEEEDGDGEGKKDLGSRGLCLVPVECTVHVAESNGADLWSPAMAFSASMVDFCTDSTEIEKGGEESDLIIRQTVVCCKPFAPKR</sequence>
<accession>A0ACB9FGZ0</accession>
<comment type="caution">
    <text evidence="1">The sequence shown here is derived from an EMBL/GenBank/DDBJ whole genome shotgun (WGS) entry which is preliminary data.</text>
</comment>
<reference evidence="2" key="1">
    <citation type="journal article" date="2022" name="Mol. Ecol. Resour.">
        <title>The genomes of chicory, endive, great burdock and yacon provide insights into Asteraceae palaeo-polyploidization history and plant inulin production.</title>
        <authorList>
            <person name="Fan W."/>
            <person name="Wang S."/>
            <person name="Wang H."/>
            <person name="Wang A."/>
            <person name="Jiang F."/>
            <person name="Liu H."/>
            <person name="Zhao H."/>
            <person name="Xu D."/>
            <person name="Zhang Y."/>
        </authorList>
    </citation>
    <scope>NUCLEOTIDE SEQUENCE [LARGE SCALE GENOMIC DNA]</scope>
    <source>
        <strain evidence="2">cv. Niubang</strain>
    </source>
</reference>
<gene>
    <name evidence="1" type="ORF">L6452_01078</name>
</gene>
<name>A0ACB9FGZ0_ARCLA</name>
<organism evidence="1 2">
    <name type="scientific">Arctium lappa</name>
    <name type="common">Greater burdock</name>
    <name type="synonym">Lappa major</name>
    <dbReference type="NCBI Taxonomy" id="4217"/>
    <lineage>
        <taxon>Eukaryota</taxon>
        <taxon>Viridiplantae</taxon>
        <taxon>Streptophyta</taxon>
        <taxon>Embryophyta</taxon>
        <taxon>Tracheophyta</taxon>
        <taxon>Spermatophyta</taxon>
        <taxon>Magnoliopsida</taxon>
        <taxon>eudicotyledons</taxon>
        <taxon>Gunneridae</taxon>
        <taxon>Pentapetalae</taxon>
        <taxon>asterids</taxon>
        <taxon>campanulids</taxon>
        <taxon>Asterales</taxon>
        <taxon>Asteraceae</taxon>
        <taxon>Carduoideae</taxon>
        <taxon>Cardueae</taxon>
        <taxon>Arctiinae</taxon>
        <taxon>Arctium</taxon>
    </lineage>
</organism>
<keyword evidence="2" id="KW-1185">Reference proteome</keyword>
<evidence type="ECO:0000313" key="1">
    <source>
        <dbReference type="EMBL" id="KAI3769961.1"/>
    </source>
</evidence>
<protein>
    <submittedName>
        <fullName evidence="1">Uncharacterized protein</fullName>
    </submittedName>
</protein>
<proteinExistence type="predicted"/>
<evidence type="ECO:0000313" key="2">
    <source>
        <dbReference type="Proteomes" id="UP001055879"/>
    </source>
</evidence>
<dbReference type="Proteomes" id="UP001055879">
    <property type="component" value="Linkage Group LG01"/>
</dbReference>
<dbReference type="EMBL" id="CM042047">
    <property type="protein sequence ID" value="KAI3769961.1"/>
    <property type="molecule type" value="Genomic_DNA"/>
</dbReference>